<evidence type="ECO:0000256" key="8">
    <source>
        <dbReference type="ARBA" id="ARBA00022927"/>
    </source>
</evidence>
<dbReference type="InterPro" id="IPR000897">
    <property type="entry name" value="SRP54_GTPase_dom"/>
</dbReference>
<accession>A0A7H9CJA0</accession>
<dbReference type="InterPro" id="IPR020006">
    <property type="entry name" value="FlhF"/>
</dbReference>
<dbReference type="InterPro" id="IPR047040">
    <property type="entry name" value="FlhF__GTPase_dom"/>
</dbReference>
<feature type="domain" description="SRP54-type proteins GTP-binding" evidence="15">
    <location>
        <begin position="285"/>
        <end position="479"/>
    </location>
</feature>
<dbReference type="GO" id="GO:0005525">
    <property type="term" value="F:GTP binding"/>
    <property type="evidence" value="ECO:0007669"/>
    <property type="project" value="UniProtKB-UniRule"/>
</dbReference>
<keyword evidence="16" id="KW-0282">Flagellum</keyword>
<dbReference type="SUPFAM" id="SSF52540">
    <property type="entry name" value="P-loop containing nucleoside triphosphate hydrolases"/>
    <property type="match status" value="1"/>
</dbReference>
<feature type="domain" description="AAA+ ATPase" evidence="14">
    <location>
        <begin position="284"/>
        <end position="427"/>
    </location>
</feature>
<dbReference type="CDD" id="cd17873">
    <property type="entry name" value="FlhF"/>
    <property type="match status" value="1"/>
</dbReference>
<dbReference type="NCBIfam" id="TIGR03499">
    <property type="entry name" value="FlhF"/>
    <property type="match status" value="1"/>
</dbReference>
<name>A0A7H9CJA0_9BACT</name>
<dbReference type="PANTHER" id="PTHR43134:SF3">
    <property type="entry name" value="FLAGELLAR BIOSYNTHESIS PROTEIN FLHF"/>
    <property type="match status" value="1"/>
</dbReference>
<keyword evidence="16" id="KW-0969">Cilium</keyword>
<keyword evidence="9" id="KW-0342">GTP-binding</keyword>
<dbReference type="Gene3D" id="3.40.50.300">
    <property type="entry name" value="P-loop containing nucleotide triphosphate hydrolases"/>
    <property type="match status" value="1"/>
</dbReference>
<dbReference type="EMBL" id="CP049075">
    <property type="protein sequence ID" value="QLI06200.1"/>
    <property type="molecule type" value="Genomic_DNA"/>
</dbReference>
<evidence type="ECO:0000256" key="5">
    <source>
        <dbReference type="ARBA" id="ARBA00022475"/>
    </source>
</evidence>
<dbReference type="GO" id="GO:0015031">
    <property type="term" value="P:protein transport"/>
    <property type="evidence" value="ECO:0007669"/>
    <property type="project" value="UniProtKB-KW"/>
</dbReference>
<evidence type="ECO:0000256" key="4">
    <source>
        <dbReference type="ARBA" id="ARBA00022448"/>
    </source>
</evidence>
<keyword evidence="5" id="KW-1003">Cell membrane</keyword>
<gene>
    <name evidence="16" type="primary">flhF</name>
    <name evidence="16" type="ORF">CINF_1730</name>
</gene>
<reference evidence="16 17" key="1">
    <citation type="submission" date="2020-02" db="EMBL/GenBank/DDBJ databases">
        <title>Complete genome sequence of the novel Campylobacter species Candidatus Campylobacter infans.</title>
        <authorList>
            <person name="Duim B."/>
            <person name="Zomer A."/>
            <person name="van der Graaf L."/>
            <person name="Wagenaar J."/>
        </authorList>
    </citation>
    <scope>NUCLEOTIDE SEQUENCE [LARGE SCALE GENOMIC DNA]</scope>
    <source>
        <strain evidence="16 17">19S00001</strain>
    </source>
</reference>
<evidence type="ECO:0000313" key="16">
    <source>
        <dbReference type="EMBL" id="QLI06200.1"/>
    </source>
</evidence>
<keyword evidence="6" id="KW-0547">Nucleotide-binding</keyword>
<evidence type="ECO:0000259" key="15">
    <source>
        <dbReference type="SMART" id="SM00962"/>
    </source>
</evidence>
<keyword evidence="17" id="KW-1185">Reference proteome</keyword>
<keyword evidence="7" id="KW-1005">Bacterial flagellum biogenesis</keyword>
<evidence type="ECO:0000256" key="6">
    <source>
        <dbReference type="ARBA" id="ARBA00022741"/>
    </source>
</evidence>
<sequence length="487" mass="54545">MIKHYSFTGESPALALQKAKDELGEDLTLEATKQIRPKTLNQKAIYEIIVGREEKNDEPLKSVLNEQNFTIENEISNAKTKDTKNTNFSNVIQNFNNQNFTDPLDEQEHKNAIKRQIQAYTNLGKKQNNFSNANLNASPSDTKKAKDDEDIALSFSKTAEQIAQLANITPANTSDYDEKMKNMQKDLEKKVDKLGDQLLLIADAMWKDGATNRGDINIPREFATIYKKAASSGMKSEHLKQIMEVTIANMPSKMISNPAAVERYFYFLLEKMLPRKKTHDIANKQRIMMLVGPTGVGKTTTLSKLAYKYAYGGQKRLKTGIITLDNYRIGAVEQLAQYAQVMRMRMIEAINIDEFKSALSLLSDCDLILVDTVGSSQYDTQKLANLKEILIGSGADIDVQLVLSASTKTEDLLEIYESFSIMNIDSLIITKLDETKILGNIFSLVYETNTPINFFSIGQNVPDDIEIAENTRLVKCVLEGLGNGSSK</sequence>
<dbReference type="PANTHER" id="PTHR43134">
    <property type="entry name" value="SIGNAL RECOGNITION PARTICLE RECEPTOR SUBUNIT ALPHA"/>
    <property type="match status" value="1"/>
</dbReference>
<dbReference type="GO" id="GO:0005047">
    <property type="term" value="F:signal recognition particle binding"/>
    <property type="evidence" value="ECO:0007669"/>
    <property type="project" value="TreeGrafter"/>
</dbReference>
<dbReference type="FunFam" id="3.40.50.300:FF:000695">
    <property type="entry name" value="Flagellar biosynthesis regulator FlhF"/>
    <property type="match status" value="1"/>
</dbReference>
<dbReference type="GO" id="GO:0005886">
    <property type="term" value="C:plasma membrane"/>
    <property type="evidence" value="ECO:0007669"/>
    <property type="project" value="UniProtKB-SubCell"/>
</dbReference>
<comment type="similarity">
    <text evidence="2">Belongs to the GTP-binding SRP family.</text>
</comment>
<evidence type="ECO:0000313" key="17">
    <source>
        <dbReference type="Proteomes" id="UP000509414"/>
    </source>
</evidence>
<evidence type="ECO:0000256" key="2">
    <source>
        <dbReference type="ARBA" id="ARBA00008531"/>
    </source>
</evidence>
<dbReference type="InterPro" id="IPR027417">
    <property type="entry name" value="P-loop_NTPase"/>
</dbReference>
<keyword evidence="16" id="KW-0966">Cell projection</keyword>
<comment type="function">
    <text evidence="12">Necessary for flagellar biosynthesis. May be involved in translocation of the flagellum.</text>
</comment>
<dbReference type="Pfam" id="PF00448">
    <property type="entry name" value="SRP54"/>
    <property type="match status" value="1"/>
</dbReference>
<keyword evidence="4" id="KW-0813">Transport</keyword>
<evidence type="ECO:0000256" key="10">
    <source>
        <dbReference type="ARBA" id="ARBA00023136"/>
    </source>
</evidence>
<proteinExistence type="inferred from homology"/>
<comment type="subcellular location">
    <subcellularLocation>
        <location evidence="1">Cell membrane</location>
        <topology evidence="1">Peripheral membrane protein</topology>
        <orientation evidence="1">Cytoplasmic side</orientation>
    </subcellularLocation>
</comment>
<evidence type="ECO:0000259" key="14">
    <source>
        <dbReference type="SMART" id="SM00382"/>
    </source>
</evidence>
<dbReference type="SMART" id="SM00382">
    <property type="entry name" value="AAA"/>
    <property type="match status" value="1"/>
</dbReference>
<evidence type="ECO:0000256" key="13">
    <source>
        <dbReference type="NCBIfam" id="TIGR03499"/>
    </source>
</evidence>
<keyword evidence="11" id="KW-1006">Bacterial flagellum protein export</keyword>
<evidence type="ECO:0000256" key="3">
    <source>
        <dbReference type="ARBA" id="ARBA00014919"/>
    </source>
</evidence>
<dbReference type="GO" id="GO:0044781">
    <property type="term" value="P:bacterial-type flagellum organization"/>
    <property type="evidence" value="ECO:0007669"/>
    <property type="project" value="UniProtKB-UniRule"/>
</dbReference>
<keyword evidence="8" id="KW-0653">Protein transport</keyword>
<evidence type="ECO:0000256" key="11">
    <source>
        <dbReference type="ARBA" id="ARBA00023225"/>
    </source>
</evidence>
<dbReference type="GO" id="GO:0006614">
    <property type="term" value="P:SRP-dependent cotranslational protein targeting to membrane"/>
    <property type="evidence" value="ECO:0007669"/>
    <property type="project" value="UniProtKB-UniRule"/>
</dbReference>
<organism evidence="16 17">
    <name type="scientific">Candidatus Campylobacter infans</name>
    <dbReference type="NCBI Taxonomy" id="2561898"/>
    <lineage>
        <taxon>Bacteria</taxon>
        <taxon>Pseudomonadati</taxon>
        <taxon>Campylobacterota</taxon>
        <taxon>Epsilonproteobacteria</taxon>
        <taxon>Campylobacterales</taxon>
        <taxon>Campylobacteraceae</taxon>
        <taxon>Campylobacter</taxon>
    </lineage>
</organism>
<dbReference type="GO" id="GO:0003924">
    <property type="term" value="F:GTPase activity"/>
    <property type="evidence" value="ECO:0007669"/>
    <property type="project" value="UniProtKB-UniRule"/>
</dbReference>
<dbReference type="KEGG" id="cinf:CINF_1730"/>
<dbReference type="InterPro" id="IPR003593">
    <property type="entry name" value="AAA+_ATPase"/>
</dbReference>
<evidence type="ECO:0000256" key="9">
    <source>
        <dbReference type="ARBA" id="ARBA00023134"/>
    </source>
</evidence>
<dbReference type="RefSeq" id="WP_179975256.1">
    <property type="nucleotide sequence ID" value="NZ_CP049075.1"/>
</dbReference>
<evidence type="ECO:0000256" key="12">
    <source>
        <dbReference type="ARBA" id="ARBA00025337"/>
    </source>
</evidence>
<dbReference type="SMART" id="SM00962">
    <property type="entry name" value="SRP54"/>
    <property type="match status" value="1"/>
</dbReference>
<evidence type="ECO:0000256" key="7">
    <source>
        <dbReference type="ARBA" id="ARBA00022795"/>
    </source>
</evidence>
<dbReference type="Gene3D" id="1.20.120.1380">
    <property type="entry name" value="Flagellar FlhF biosynthesis protein, N domain"/>
    <property type="match status" value="1"/>
</dbReference>
<dbReference type="Proteomes" id="UP000509414">
    <property type="component" value="Chromosome"/>
</dbReference>
<keyword evidence="10" id="KW-0472">Membrane</keyword>
<protein>
    <recommendedName>
        <fullName evidence="3 13">Flagellar biosynthesis protein FlhF</fullName>
    </recommendedName>
</protein>
<evidence type="ECO:0000256" key="1">
    <source>
        <dbReference type="ARBA" id="ARBA00004413"/>
    </source>
</evidence>
<dbReference type="AlphaFoldDB" id="A0A7H9CJA0"/>